<accession>A0A922L870</accession>
<keyword evidence="3" id="KW-1185">Reference proteome</keyword>
<evidence type="ECO:0000313" key="2">
    <source>
        <dbReference type="EMBL" id="KAH9526239.1"/>
    </source>
</evidence>
<reference evidence="2" key="1">
    <citation type="submission" date="2013-05" db="EMBL/GenBank/DDBJ databases">
        <authorList>
            <person name="Yim A.K.Y."/>
            <person name="Chan T.F."/>
            <person name="Ji K.M."/>
            <person name="Liu X.Y."/>
            <person name="Zhou J.W."/>
            <person name="Li R.Q."/>
            <person name="Yang K.Y."/>
            <person name="Li J."/>
            <person name="Li M."/>
            <person name="Law P.T.W."/>
            <person name="Wu Y.L."/>
            <person name="Cai Z.L."/>
            <person name="Qin H."/>
            <person name="Bao Y."/>
            <person name="Leung R.K.K."/>
            <person name="Ng P.K.S."/>
            <person name="Zou J."/>
            <person name="Zhong X.J."/>
            <person name="Ran P.X."/>
            <person name="Zhong N.S."/>
            <person name="Liu Z.G."/>
            <person name="Tsui S.K.W."/>
        </authorList>
    </citation>
    <scope>NUCLEOTIDE SEQUENCE</scope>
    <source>
        <strain evidence="2">Derf</strain>
        <tissue evidence="2">Whole organism</tissue>
    </source>
</reference>
<dbReference type="Proteomes" id="UP000790347">
    <property type="component" value="Unassembled WGS sequence"/>
</dbReference>
<sequence length="86" mass="10033">MCNLLQSIWLLKAINCWWFTCLMISLFLIRATDHNMIINAAIDNGIIDQYQSHTKAYEDKLLVKALYKELSTRIDDITLLIESVTR</sequence>
<keyword evidence="1" id="KW-0812">Transmembrane</keyword>
<protein>
    <submittedName>
        <fullName evidence="2">Uncharacterized protein</fullName>
    </submittedName>
</protein>
<keyword evidence="1" id="KW-1133">Transmembrane helix</keyword>
<keyword evidence="1" id="KW-0472">Membrane</keyword>
<dbReference type="EMBL" id="ASGP02000001">
    <property type="protein sequence ID" value="KAH9526239.1"/>
    <property type="molecule type" value="Genomic_DNA"/>
</dbReference>
<feature type="transmembrane region" description="Helical" evidence="1">
    <location>
        <begin position="6"/>
        <end position="29"/>
    </location>
</feature>
<comment type="caution">
    <text evidence="2">The sequence shown here is derived from an EMBL/GenBank/DDBJ whole genome shotgun (WGS) entry which is preliminary data.</text>
</comment>
<evidence type="ECO:0000256" key="1">
    <source>
        <dbReference type="SAM" id="Phobius"/>
    </source>
</evidence>
<reference evidence="2" key="2">
    <citation type="journal article" date="2022" name="Res Sq">
        <title>Comparative Genomics Reveals Insights into the Divergent Evolution of Astigmatic Mites and Household Pest Adaptations.</title>
        <authorList>
            <person name="Xiong Q."/>
            <person name="Wan A.T.-Y."/>
            <person name="Liu X.-Y."/>
            <person name="Fung C.S.-H."/>
            <person name="Xiao X."/>
            <person name="Malainual N."/>
            <person name="Hou J."/>
            <person name="Wang L."/>
            <person name="Wang M."/>
            <person name="Yang K."/>
            <person name="Cui Y."/>
            <person name="Leung E."/>
            <person name="Nong W."/>
            <person name="Shin S.-K."/>
            <person name="Au S."/>
            <person name="Jeong K.Y."/>
            <person name="Chew F.T."/>
            <person name="Hui J."/>
            <person name="Leung T.F."/>
            <person name="Tungtrongchitr A."/>
            <person name="Zhong N."/>
            <person name="Liu Z."/>
            <person name="Tsui S."/>
        </authorList>
    </citation>
    <scope>NUCLEOTIDE SEQUENCE</scope>
    <source>
        <strain evidence="2">Derf</strain>
        <tissue evidence="2">Whole organism</tissue>
    </source>
</reference>
<proteinExistence type="predicted"/>
<organism evidence="2 3">
    <name type="scientific">Dermatophagoides farinae</name>
    <name type="common">American house dust mite</name>
    <dbReference type="NCBI Taxonomy" id="6954"/>
    <lineage>
        <taxon>Eukaryota</taxon>
        <taxon>Metazoa</taxon>
        <taxon>Ecdysozoa</taxon>
        <taxon>Arthropoda</taxon>
        <taxon>Chelicerata</taxon>
        <taxon>Arachnida</taxon>
        <taxon>Acari</taxon>
        <taxon>Acariformes</taxon>
        <taxon>Sarcoptiformes</taxon>
        <taxon>Astigmata</taxon>
        <taxon>Psoroptidia</taxon>
        <taxon>Analgoidea</taxon>
        <taxon>Pyroglyphidae</taxon>
        <taxon>Dermatophagoidinae</taxon>
        <taxon>Dermatophagoides</taxon>
    </lineage>
</organism>
<dbReference type="AlphaFoldDB" id="A0A922L870"/>
<evidence type="ECO:0000313" key="3">
    <source>
        <dbReference type="Proteomes" id="UP000790347"/>
    </source>
</evidence>
<gene>
    <name evidence="2" type="ORF">DERF_000340</name>
</gene>
<name>A0A922L870_DERFA</name>